<name>A0A9P8QAJ6_WICPI</name>
<evidence type="ECO:0000313" key="2">
    <source>
        <dbReference type="Proteomes" id="UP000774326"/>
    </source>
</evidence>
<reference evidence="1" key="2">
    <citation type="submission" date="2021-01" db="EMBL/GenBank/DDBJ databases">
        <authorList>
            <person name="Schikora-Tamarit M.A."/>
        </authorList>
    </citation>
    <scope>NUCLEOTIDE SEQUENCE</scope>
    <source>
        <strain evidence="1">CBS2887</strain>
    </source>
</reference>
<dbReference type="EMBL" id="JAEUBG010001039">
    <property type="protein sequence ID" value="KAH3687043.1"/>
    <property type="molecule type" value="Genomic_DNA"/>
</dbReference>
<dbReference type="OrthoDB" id="10584087at2759"/>
<organism evidence="1 2">
    <name type="scientific">Wickerhamomyces pijperi</name>
    <name type="common">Yeast</name>
    <name type="synonym">Pichia pijperi</name>
    <dbReference type="NCBI Taxonomy" id="599730"/>
    <lineage>
        <taxon>Eukaryota</taxon>
        <taxon>Fungi</taxon>
        <taxon>Dikarya</taxon>
        <taxon>Ascomycota</taxon>
        <taxon>Saccharomycotina</taxon>
        <taxon>Saccharomycetes</taxon>
        <taxon>Phaffomycetales</taxon>
        <taxon>Wickerhamomycetaceae</taxon>
        <taxon>Wickerhamomyces</taxon>
    </lineage>
</organism>
<dbReference type="Proteomes" id="UP000774326">
    <property type="component" value="Unassembled WGS sequence"/>
</dbReference>
<keyword evidence="2" id="KW-1185">Reference proteome</keyword>
<proteinExistence type="predicted"/>
<accession>A0A9P8QAJ6</accession>
<evidence type="ECO:0000313" key="1">
    <source>
        <dbReference type="EMBL" id="KAH3687043.1"/>
    </source>
</evidence>
<comment type="caution">
    <text evidence="1">The sequence shown here is derived from an EMBL/GenBank/DDBJ whole genome shotgun (WGS) entry which is preliminary data.</text>
</comment>
<sequence>MYQRNFHTFKQPLPNLSHVSSMLVNTMKILESSKIDHGLISIASSRLSVTELILPLFDKLSSLFESQHSRKEFPLVYIISDVKNIPFSYLVDKLTMSGLNEQELQLAFAKVKFSQCFDLQGFVQIIEEILTSNESSKLVNTIVLNLKEMFNRAELNDNPLETHSLLNDVLMKIRKRMKLTPDQAVYFLNTSETVNDSWMLDYYIDQKITC</sequence>
<gene>
    <name evidence="1" type="ORF">WICPIJ_001987</name>
</gene>
<dbReference type="AlphaFoldDB" id="A0A9P8QAJ6"/>
<reference evidence="1" key="1">
    <citation type="journal article" date="2021" name="Open Biol.">
        <title>Shared evolutionary footprints suggest mitochondrial oxidative damage underlies multiple complex I losses in fungi.</title>
        <authorList>
            <person name="Schikora-Tamarit M.A."/>
            <person name="Marcet-Houben M."/>
            <person name="Nosek J."/>
            <person name="Gabaldon T."/>
        </authorList>
    </citation>
    <scope>NUCLEOTIDE SEQUENCE</scope>
    <source>
        <strain evidence="1">CBS2887</strain>
    </source>
</reference>
<protein>
    <submittedName>
        <fullName evidence="1">Uncharacterized protein</fullName>
    </submittedName>
</protein>